<dbReference type="Proteomes" id="UP000887574">
    <property type="component" value="Unplaced"/>
</dbReference>
<dbReference type="WBParaSite" id="jg7162">
    <property type="protein sequence ID" value="jg7162"/>
    <property type="gene ID" value="jg7162"/>
</dbReference>
<dbReference type="AlphaFoldDB" id="A0A915ELF9"/>
<sequence>MFLAPVQKLRELGAAALLSISSVFELQKVMDWILKKGKCSGWSAPNFLDTTLTLIQFANELCLLQHLSLLQLCQSIVNDLIKQRPLSDLPDLCRASLLSLLAQIGAIETQQAVLSQLQQDVCDLHSITWSNSIRPIATLLANPKVSGLNSRKSYVVVLVAREVDQVKSYLGAEKIELLNQFIEQQLLNALFIRSIFIRLQLRKTVFHLNNCICSENCVRFLKACLQDPYDDIRLETLKIVKQVVKATKNEILLKLGVLRLKDEEGYIRKYASTELTPFFWEGGVLTDINSEIAWSLALEKWPDWQKKCRKKSATKM</sequence>
<evidence type="ECO:0000313" key="1">
    <source>
        <dbReference type="Proteomes" id="UP000887574"/>
    </source>
</evidence>
<proteinExistence type="predicted"/>
<keyword evidence="1" id="KW-1185">Reference proteome</keyword>
<name>A0A915ELF9_9BILA</name>
<organism evidence="1 2">
    <name type="scientific">Ditylenchus dipsaci</name>
    <dbReference type="NCBI Taxonomy" id="166011"/>
    <lineage>
        <taxon>Eukaryota</taxon>
        <taxon>Metazoa</taxon>
        <taxon>Ecdysozoa</taxon>
        <taxon>Nematoda</taxon>
        <taxon>Chromadorea</taxon>
        <taxon>Rhabditida</taxon>
        <taxon>Tylenchina</taxon>
        <taxon>Tylenchomorpha</taxon>
        <taxon>Sphaerularioidea</taxon>
        <taxon>Anguinidae</taxon>
        <taxon>Anguininae</taxon>
        <taxon>Ditylenchus</taxon>
    </lineage>
</organism>
<evidence type="ECO:0000313" key="2">
    <source>
        <dbReference type="WBParaSite" id="jg7162"/>
    </source>
</evidence>
<accession>A0A915ELF9</accession>
<protein>
    <submittedName>
        <fullName evidence="2">Uncharacterized protein</fullName>
    </submittedName>
</protein>
<reference evidence="2" key="1">
    <citation type="submission" date="2022-11" db="UniProtKB">
        <authorList>
            <consortium name="WormBaseParasite"/>
        </authorList>
    </citation>
    <scope>IDENTIFICATION</scope>
</reference>